<comment type="caution">
    <text evidence="3">The sequence shown here is derived from an EMBL/GenBank/DDBJ whole genome shotgun (WGS) entry which is preliminary data.</text>
</comment>
<dbReference type="AlphaFoldDB" id="A0A2W5N952"/>
<dbReference type="InterPro" id="IPR019533">
    <property type="entry name" value="Peptidase_S26"/>
</dbReference>
<name>A0A2W5N952_9SPHN</name>
<keyword evidence="1" id="KW-1133">Transmembrane helix</keyword>
<dbReference type="Proteomes" id="UP000249082">
    <property type="component" value="Unassembled WGS sequence"/>
</dbReference>
<evidence type="ECO:0000313" key="4">
    <source>
        <dbReference type="Proteomes" id="UP000249082"/>
    </source>
</evidence>
<organism evidence="3 4">
    <name type="scientific">Novosphingobium pentaromativorans</name>
    <dbReference type="NCBI Taxonomy" id="205844"/>
    <lineage>
        <taxon>Bacteria</taxon>
        <taxon>Pseudomonadati</taxon>
        <taxon>Pseudomonadota</taxon>
        <taxon>Alphaproteobacteria</taxon>
        <taxon>Sphingomonadales</taxon>
        <taxon>Sphingomonadaceae</taxon>
        <taxon>Novosphingobium</taxon>
    </lineage>
</organism>
<accession>A0A2W5N952</accession>
<sequence length="190" mass="20810">MTDARNLPLFAWGDALRAARLRRRLLRRRALVLGAGIAALNLTLVFPPVPRLVWNHSASAPVGLYLVSPGATLVPGDMVIAWPPEPARSLAARRHYLPSGVPLVKRVAGAAGDTVCAHADTVTIDGQTVARRLAADPSGRPLPRWEGCLRLRQGNYFLLMTRRTDSFDGRYFGMTRESDILGKARALWLP</sequence>
<gene>
    <name evidence="3" type="ORF">DI555_23380</name>
</gene>
<dbReference type="GO" id="GO:0006465">
    <property type="term" value="P:signal peptide processing"/>
    <property type="evidence" value="ECO:0007669"/>
    <property type="project" value="InterPro"/>
</dbReference>
<dbReference type="Gene3D" id="2.10.109.10">
    <property type="entry name" value="Umud Fragment, subunit A"/>
    <property type="match status" value="1"/>
</dbReference>
<dbReference type="InterPro" id="IPR036286">
    <property type="entry name" value="LexA/Signal_pep-like_sf"/>
</dbReference>
<dbReference type="Pfam" id="PF10502">
    <property type="entry name" value="Peptidase_S26"/>
    <property type="match status" value="1"/>
</dbReference>
<dbReference type="EMBL" id="QFPX01000046">
    <property type="protein sequence ID" value="PZQ50012.1"/>
    <property type="molecule type" value="Genomic_DNA"/>
</dbReference>
<evidence type="ECO:0000313" key="3">
    <source>
        <dbReference type="EMBL" id="PZQ50012.1"/>
    </source>
</evidence>
<keyword evidence="1" id="KW-0812">Transmembrane</keyword>
<dbReference type="GO" id="GO:0004252">
    <property type="term" value="F:serine-type endopeptidase activity"/>
    <property type="evidence" value="ECO:0007669"/>
    <property type="project" value="InterPro"/>
</dbReference>
<proteinExistence type="predicted"/>
<keyword evidence="1" id="KW-0472">Membrane</keyword>
<feature type="domain" description="Peptidase S26" evidence="2">
    <location>
        <begin position="30"/>
        <end position="188"/>
    </location>
</feature>
<protein>
    <submittedName>
        <fullName evidence="3">S26 family signal peptidase</fullName>
    </submittedName>
</protein>
<dbReference type="SUPFAM" id="SSF51306">
    <property type="entry name" value="LexA/Signal peptidase"/>
    <property type="match status" value="1"/>
</dbReference>
<feature type="transmembrane region" description="Helical" evidence="1">
    <location>
        <begin position="30"/>
        <end position="50"/>
    </location>
</feature>
<evidence type="ECO:0000256" key="1">
    <source>
        <dbReference type="SAM" id="Phobius"/>
    </source>
</evidence>
<evidence type="ECO:0000259" key="2">
    <source>
        <dbReference type="Pfam" id="PF10502"/>
    </source>
</evidence>
<reference evidence="3 4" key="1">
    <citation type="submission" date="2017-08" db="EMBL/GenBank/DDBJ databases">
        <title>Infants hospitalized years apart are colonized by the same room-sourced microbial strains.</title>
        <authorList>
            <person name="Brooks B."/>
            <person name="Olm M.R."/>
            <person name="Firek B.A."/>
            <person name="Baker R."/>
            <person name="Thomas B.C."/>
            <person name="Morowitz M.J."/>
            <person name="Banfield J.F."/>
        </authorList>
    </citation>
    <scope>NUCLEOTIDE SEQUENCE [LARGE SCALE GENOMIC DNA]</scope>
    <source>
        <strain evidence="3">S2_005_002_R2_33</strain>
    </source>
</reference>